<evidence type="ECO:0000259" key="1">
    <source>
        <dbReference type="SMART" id="SM00849"/>
    </source>
</evidence>
<dbReference type="InterPro" id="IPR001279">
    <property type="entry name" value="Metallo-B-lactamas"/>
</dbReference>
<evidence type="ECO:0000313" key="3">
    <source>
        <dbReference type="Proteomes" id="UP000266385"/>
    </source>
</evidence>
<organism evidence="2 3">
    <name type="scientific">Henriciella mobilis</name>
    <dbReference type="NCBI Taxonomy" id="2305467"/>
    <lineage>
        <taxon>Bacteria</taxon>
        <taxon>Pseudomonadati</taxon>
        <taxon>Pseudomonadota</taxon>
        <taxon>Alphaproteobacteria</taxon>
        <taxon>Hyphomonadales</taxon>
        <taxon>Hyphomonadaceae</taxon>
        <taxon>Henriciella</taxon>
    </lineage>
</organism>
<comment type="caution">
    <text evidence="2">The sequence shown here is derived from an EMBL/GenBank/DDBJ whole genome shotgun (WGS) entry which is preliminary data.</text>
</comment>
<dbReference type="SUPFAM" id="SSF56281">
    <property type="entry name" value="Metallo-hydrolase/oxidoreductase"/>
    <property type="match status" value="1"/>
</dbReference>
<dbReference type="Proteomes" id="UP000266385">
    <property type="component" value="Unassembled WGS sequence"/>
</dbReference>
<dbReference type="InterPro" id="IPR048933">
    <property type="entry name" value="B_lactamase-like_C"/>
</dbReference>
<dbReference type="InterPro" id="IPR036866">
    <property type="entry name" value="RibonucZ/Hydroxyglut_hydro"/>
</dbReference>
<keyword evidence="2" id="KW-0378">Hydrolase</keyword>
<dbReference type="Gene3D" id="1.10.10.10">
    <property type="entry name" value="Winged helix-like DNA-binding domain superfamily/Winged helix DNA-binding domain"/>
    <property type="match status" value="1"/>
</dbReference>
<sequence>MDGFQTKTPARAGLDYPVGDVPAPGETLEILPGLHWVRMPLPFSLKWINLWLIDDGEAGWTIVDTGMPLDDTKKAWRKIFEEKLDGRPVWRIIVTHMHPDHVGNAGWLSRKFPGAELWMSQLEYITCRMLVADTGREAPQAGIDFYRAAGWNEDQIKTYCGRFGGFGRGVSQMPDAYRRLVDGETIRLGGHDWQVIVGRGHSPEHACLFNAEQNVMISGDQLLPRISSNVSVHPTEPLANPLKDWLDSCRKLRGHLPEDALILPAHNEPFRGAHKRLDDLIRGHEVGLRRLKQRLGQAPRRVIDVFPSIFGRAIGDDVLSMATGEAIAHLRCLIGRGEATVSRDGDGVDWYTAA</sequence>
<feature type="domain" description="Metallo-beta-lactamase" evidence="1">
    <location>
        <begin position="47"/>
        <end position="266"/>
    </location>
</feature>
<dbReference type="InterPro" id="IPR036388">
    <property type="entry name" value="WH-like_DNA-bd_sf"/>
</dbReference>
<accession>A0A399RFI4</accession>
<dbReference type="Gene3D" id="3.60.15.10">
    <property type="entry name" value="Ribonuclease Z/Hydroxyacylglutathione hydrolase-like"/>
    <property type="match status" value="1"/>
</dbReference>
<dbReference type="EMBL" id="QWFX01000013">
    <property type="protein sequence ID" value="RIJ28359.1"/>
    <property type="molecule type" value="Genomic_DNA"/>
</dbReference>
<dbReference type="PANTHER" id="PTHR23131:SF4">
    <property type="entry name" value="METALLO-BETA-LACTAMASE SUPERFAMILY POTEIN"/>
    <property type="match status" value="1"/>
</dbReference>
<gene>
    <name evidence="2" type="ORF">D1223_13275</name>
</gene>
<dbReference type="OrthoDB" id="2971563at2"/>
<protein>
    <submittedName>
        <fullName evidence="2">MBL fold metallo-hydrolase</fullName>
    </submittedName>
</protein>
<dbReference type="InterPro" id="IPR050662">
    <property type="entry name" value="Sec-metab_biosynth-thioest"/>
</dbReference>
<dbReference type="Pfam" id="PF21221">
    <property type="entry name" value="B_lactamase-like_C"/>
    <property type="match status" value="1"/>
</dbReference>
<dbReference type="RefSeq" id="WP_119376894.1">
    <property type="nucleotide sequence ID" value="NZ_QWFX01000013.1"/>
</dbReference>
<keyword evidence="3" id="KW-1185">Reference proteome</keyword>
<dbReference type="Pfam" id="PF00753">
    <property type="entry name" value="Lactamase_B"/>
    <property type="match status" value="1"/>
</dbReference>
<evidence type="ECO:0000313" key="2">
    <source>
        <dbReference type="EMBL" id="RIJ28359.1"/>
    </source>
</evidence>
<name>A0A399RFI4_9PROT</name>
<dbReference type="AlphaFoldDB" id="A0A399RFI4"/>
<dbReference type="PANTHER" id="PTHR23131">
    <property type="entry name" value="ENDORIBONUCLEASE LACTB2"/>
    <property type="match status" value="1"/>
</dbReference>
<proteinExistence type="predicted"/>
<reference evidence="2 3" key="1">
    <citation type="submission" date="2018-08" db="EMBL/GenBank/DDBJ databases">
        <title>Henriciella mobilis sp. nov., isolated from seawater.</title>
        <authorList>
            <person name="Cheng H."/>
            <person name="Wu Y.-H."/>
            <person name="Xu X.-W."/>
            <person name="Guo L.-L."/>
        </authorList>
    </citation>
    <scope>NUCLEOTIDE SEQUENCE [LARGE SCALE GENOMIC DNA]</scope>
    <source>
        <strain evidence="2 3">JN25</strain>
    </source>
</reference>
<dbReference type="GO" id="GO:0016787">
    <property type="term" value="F:hydrolase activity"/>
    <property type="evidence" value="ECO:0007669"/>
    <property type="project" value="UniProtKB-KW"/>
</dbReference>
<dbReference type="SMART" id="SM00849">
    <property type="entry name" value="Lactamase_B"/>
    <property type="match status" value="1"/>
</dbReference>